<gene>
    <name evidence="1" type="ORF">IW256_003483</name>
</gene>
<keyword evidence="2" id="KW-1185">Reference proteome</keyword>
<dbReference type="InterPro" id="IPR010982">
    <property type="entry name" value="Lambda_DNA-bd_dom_sf"/>
</dbReference>
<comment type="caution">
    <text evidence="1">The sequence shown here is derived from an EMBL/GenBank/DDBJ whole genome shotgun (WGS) entry which is preliminary data.</text>
</comment>
<reference evidence="1" key="1">
    <citation type="submission" date="2020-11" db="EMBL/GenBank/DDBJ databases">
        <title>Sequencing the genomes of 1000 actinobacteria strains.</title>
        <authorList>
            <person name="Klenk H.-P."/>
        </authorList>
    </citation>
    <scope>NUCLEOTIDE SEQUENCE</scope>
    <source>
        <strain evidence="1">DSM 43175</strain>
    </source>
</reference>
<dbReference type="Gene3D" id="1.10.260.40">
    <property type="entry name" value="lambda repressor-like DNA-binding domains"/>
    <property type="match status" value="1"/>
</dbReference>
<dbReference type="RefSeq" id="WP_197011984.1">
    <property type="nucleotide sequence ID" value="NZ_BAABES010000004.1"/>
</dbReference>
<proteinExistence type="predicted"/>
<dbReference type="GO" id="GO:0003677">
    <property type="term" value="F:DNA binding"/>
    <property type="evidence" value="ECO:0007669"/>
    <property type="project" value="InterPro"/>
</dbReference>
<evidence type="ECO:0000313" key="2">
    <source>
        <dbReference type="Proteomes" id="UP000614047"/>
    </source>
</evidence>
<dbReference type="EMBL" id="JADOUA010000001">
    <property type="protein sequence ID" value="MBG6089370.1"/>
    <property type="molecule type" value="Genomic_DNA"/>
</dbReference>
<organism evidence="1 2">
    <name type="scientific">Actinomadura viridis</name>
    <dbReference type="NCBI Taxonomy" id="58110"/>
    <lineage>
        <taxon>Bacteria</taxon>
        <taxon>Bacillati</taxon>
        <taxon>Actinomycetota</taxon>
        <taxon>Actinomycetes</taxon>
        <taxon>Streptosporangiales</taxon>
        <taxon>Thermomonosporaceae</taxon>
        <taxon>Actinomadura</taxon>
    </lineage>
</organism>
<dbReference type="Proteomes" id="UP000614047">
    <property type="component" value="Unassembled WGS sequence"/>
</dbReference>
<sequence length="478" mass="52895">MLAAGRSRQAIAEEMMRRWGYRARAAWRHAHGWSQDTAADHYNRRHDHDGRAPMSGSRVGAYERWPHGGERPRLTILRGLADVYGTDITRLVDEDDLARLPEAHRLTLLELINARPPEVRTPDDGAYGREEPFAYEDPEHEVVIMAAHESSEHAERAERRDIGEATLEQMRADVVRLANEYLTGDPFPLFQEMRRVRARMYTALDKKLWPRDATELYLLLGALHALMANAAQDLGYPHAAGELLRAGWAYAQGIGHRPLMGFMRGALSSIAYWEGRPRQARDLARSGFAYLPDGPGAAHLHLLDARACARLGDEEGVRAALEEGRAAAERPYVDEIHDEIGGEFACSAAYQASLAGTALLEIPGGENDAVPVLERGAALYSEAPAEQRSYGTEAITHIHLARGQLRAGRLDAVDLSPVLALPADRRIDALPKALGGVRAELASPRYRGDPRAAELDERIEAFCRETIVHDLHELPNGG</sequence>
<protein>
    <submittedName>
        <fullName evidence="1">Transcriptional regulator with XRE-family HTH domain</fullName>
    </submittedName>
</protein>
<evidence type="ECO:0000313" key="1">
    <source>
        <dbReference type="EMBL" id="MBG6089370.1"/>
    </source>
</evidence>
<dbReference type="AlphaFoldDB" id="A0A931DLP9"/>
<accession>A0A931DLP9</accession>
<name>A0A931DLP9_9ACTN</name>